<evidence type="ECO:0000313" key="5">
    <source>
        <dbReference type="Proteomes" id="UP000694844"/>
    </source>
</evidence>
<feature type="domain" description="Telomerase activating protein Est1-like N-terminal" evidence="4">
    <location>
        <begin position="54"/>
        <end position="168"/>
    </location>
</feature>
<name>A0A8B8DAA8_CRAVI</name>
<dbReference type="Proteomes" id="UP000694844">
    <property type="component" value="Chromosome 3"/>
</dbReference>
<feature type="region of interest" description="Disordered" evidence="2">
    <location>
        <begin position="1009"/>
        <end position="1101"/>
    </location>
</feature>
<organism evidence="5 6">
    <name type="scientific">Crassostrea virginica</name>
    <name type="common">Eastern oyster</name>
    <dbReference type="NCBI Taxonomy" id="6565"/>
    <lineage>
        <taxon>Eukaryota</taxon>
        <taxon>Metazoa</taxon>
        <taxon>Spiralia</taxon>
        <taxon>Lophotrochozoa</taxon>
        <taxon>Mollusca</taxon>
        <taxon>Bivalvia</taxon>
        <taxon>Autobranchia</taxon>
        <taxon>Pteriomorphia</taxon>
        <taxon>Ostreida</taxon>
        <taxon>Ostreoidea</taxon>
        <taxon>Ostreidae</taxon>
        <taxon>Crassostrea</taxon>
    </lineage>
</organism>
<dbReference type="Pfam" id="PF10374">
    <property type="entry name" value="EST1"/>
    <property type="match status" value="1"/>
</dbReference>
<feature type="domain" description="DNA/RNA-binding" evidence="3">
    <location>
        <begin position="170"/>
        <end position="438"/>
    </location>
</feature>
<feature type="compositionally biased region" description="Polar residues" evidence="2">
    <location>
        <begin position="818"/>
        <end position="877"/>
    </location>
</feature>
<dbReference type="InterPro" id="IPR045153">
    <property type="entry name" value="Est1/Ebs1-like"/>
</dbReference>
<sequence length="1167" mass="128978">MSSAAQVLRQADALKASISDSSKGISETWVVRQRLEDLYKKLLLMDLEYALDKKVEQDLWNHAFKNHINILQIQTKDRQNTKRGETHATLNLFLETASGFYLQLIQLICTTFKLDLPFRRKSSCFGIMKEKTTLRVKIVPPKKSSCLYVCQYCLVHLGDIARYRQQIEQAQTFYWHAANLVPFNGQPYNQLAIVEAARGNKLTTVFYYVRSLAVRHPFPAAATNLEKLYTKLTKDIPDLKGKLSVSEMITSFLQLHACIHLCTELDRAAALSSKLLAALPAHVTSQSFPSHILVQIVAINIFSMHHAQRMTQYQENEEASDSFNEELGSEELQSFSLMFSFTIGILDLLLQNTPKQEQKLKEFFTLPAVKLLLDWFKLNPVHLHNPILKASSVMTNLSKVLNNIKLSDNEGVPNICKYEDLPLPEDTELRCFQYLEKAHSTYSYSRLPTEGLPSDVESVLRCMRIYAHGTWLAQETDSLSAQPGKSGRLQFTAPPVQKLPGESQVPFVEKKSGRQNIAIQAIIQKKGQQQAAEKNQKVVQPTKIQERVKPPAVSTESAKTIITSTASGPNSPKYLLGVPTTEPLFMKGASGSVTGTARPGVQSTRVPITQQPPRLQKQLLAQQQQQQQQGTSQPTLWTENTTPQILSKPAASQHKLLWPYSLQQQQKQPEQSISKSDGNLPSQNDTNPGKVGMPTSQQASEGQGHEQHTPSSFMSMPTATSDFRMASRFPITSNPPSVAPPQTMSVNAKIPGTSQNTALSGNVASSGMFRFPPPPLPPNSKQFPSMTFDVPPPPLPQQMNIANTETDHRSGFSHHLSGHQQAEKNQQNPNTESAFQQQNPSLVNPQRATAGTNYPNNHPSQQPHAQNSHHTGNSGNQIKGGVRKVYQNPPPQSFQQMAPGNERVHLGGSANDRSSFGGLKPQTVPTQLQNTASQFHLLNQLLNMNANMGRMNLRPPGMQGSMEQPGKKEDFPFVPPELLGALSQLAVQPPNIGKETLLMQNRMDAAFQGHAEGTPKPEGGSSPNRSPMPGPDMESQPIRTGPQSSQQGTYSLFSSSPWSVPLSAADNKSHGASHYSDEMSSMRAPPKAEGMEPKLPQGIEMGLRFGPSEEMWHDKAQKAANRGDHPSASGPGPYFPGPLQSIWSSPGPSPLEKLLEMQRQQRTTDPH</sequence>
<dbReference type="GeneID" id="111125280"/>
<dbReference type="PANTHER" id="PTHR15696">
    <property type="entry name" value="SMG-7 SUPPRESSOR WITH MORPHOLOGICAL EFFECT ON GENITALIA PROTEIN 7"/>
    <property type="match status" value="1"/>
</dbReference>
<evidence type="ECO:0000259" key="4">
    <source>
        <dbReference type="Pfam" id="PF10374"/>
    </source>
</evidence>
<dbReference type="PANTHER" id="PTHR15696:SF5">
    <property type="entry name" value="NONSENSE-MEDIATED MRNA DECAY FACTOR SMG7"/>
    <property type="match status" value="1"/>
</dbReference>
<keyword evidence="1" id="KW-0866">Nonsense-mediated mRNA decay</keyword>
<reference evidence="6" key="1">
    <citation type="submission" date="2025-08" db="UniProtKB">
        <authorList>
            <consortium name="RefSeq"/>
        </authorList>
    </citation>
    <scope>IDENTIFICATION</scope>
    <source>
        <tissue evidence="6">Whole sample</tissue>
    </source>
</reference>
<feature type="region of interest" description="Disordered" evidence="2">
    <location>
        <begin position="616"/>
        <end position="637"/>
    </location>
</feature>
<evidence type="ECO:0000313" key="6">
    <source>
        <dbReference type="RefSeq" id="XP_022324595.1"/>
    </source>
</evidence>
<evidence type="ECO:0000259" key="3">
    <source>
        <dbReference type="Pfam" id="PF10373"/>
    </source>
</evidence>
<feature type="compositionally biased region" description="Low complexity" evidence="2">
    <location>
        <begin position="616"/>
        <end position="635"/>
    </location>
</feature>
<feature type="compositionally biased region" description="Low complexity" evidence="2">
    <location>
        <begin position="662"/>
        <end position="676"/>
    </location>
</feature>
<feature type="compositionally biased region" description="Polar residues" evidence="2">
    <location>
        <begin position="677"/>
        <end position="687"/>
    </location>
</feature>
<dbReference type="RefSeq" id="XP_022324595.1">
    <property type="nucleotide sequence ID" value="XM_022468887.1"/>
</dbReference>
<evidence type="ECO:0000256" key="1">
    <source>
        <dbReference type="ARBA" id="ARBA00023161"/>
    </source>
</evidence>
<feature type="compositionally biased region" description="Polar residues" evidence="2">
    <location>
        <begin position="1037"/>
        <end position="1058"/>
    </location>
</feature>
<protein>
    <submittedName>
        <fullName evidence="6">Protein SMG7-like</fullName>
    </submittedName>
</protein>
<proteinExistence type="predicted"/>
<gene>
    <name evidence="6" type="primary">LOC111125280</name>
</gene>
<feature type="region of interest" description="Disordered" evidence="2">
    <location>
        <begin position="662"/>
        <end position="782"/>
    </location>
</feature>
<keyword evidence="5" id="KW-1185">Reference proteome</keyword>
<dbReference type="GO" id="GO:0070034">
    <property type="term" value="F:telomerase RNA binding"/>
    <property type="evidence" value="ECO:0007669"/>
    <property type="project" value="TreeGrafter"/>
</dbReference>
<dbReference type="GO" id="GO:0005697">
    <property type="term" value="C:telomerase holoenzyme complex"/>
    <property type="evidence" value="ECO:0007669"/>
    <property type="project" value="TreeGrafter"/>
</dbReference>
<dbReference type="AlphaFoldDB" id="A0A8B8DAA8"/>
<dbReference type="KEGG" id="cvn:111125280"/>
<accession>A0A8B8DAA8</accession>
<evidence type="ECO:0000256" key="2">
    <source>
        <dbReference type="SAM" id="MobiDB-lite"/>
    </source>
</evidence>
<feature type="region of interest" description="Disordered" evidence="2">
    <location>
        <begin position="1113"/>
        <end position="1167"/>
    </location>
</feature>
<feature type="compositionally biased region" description="Polar residues" evidence="2">
    <location>
        <begin position="709"/>
        <end position="721"/>
    </location>
</feature>
<dbReference type="InterPro" id="IPR011990">
    <property type="entry name" value="TPR-like_helical_dom_sf"/>
</dbReference>
<dbReference type="Pfam" id="PF10373">
    <property type="entry name" value="EST1_DNA_bind"/>
    <property type="match status" value="1"/>
</dbReference>
<dbReference type="InterPro" id="IPR018834">
    <property type="entry name" value="DNA/RNA-bd_Est1-type"/>
</dbReference>
<dbReference type="OrthoDB" id="69928at2759"/>
<dbReference type="GO" id="GO:0000184">
    <property type="term" value="P:nuclear-transcribed mRNA catabolic process, nonsense-mediated decay"/>
    <property type="evidence" value="ECO:0007669"/>
    <property type="project" value="UniProtKB-KW"/>
</dbReference>
<dbReference type="SUPFAM" id="SSF48452">
    <property type="entry name" value="TPR-like"/>
    <property type="match status" value="1"/>
</dbReference>
<dbReference type="InterPro" id="IPR019458">
    <property type="entry name" value="Est1-like_N"/>
</dbReference>
<dbReference type="GO" id="GO:0042162">
    <property type="term" value="F:telomeric DNA binding"/>
    <property type="evidence" value="ECO:0007669"/>
    <property type="project" value="TreeGrafter"/>
</dbReference>
<feature type="compositionally biased region" description="Polar residues" evidence="2">
    <location>
        <begin position="730"/>
        <end position="765"/>
    </location>
</feature>
<feature type="region of interest" description="Disordered" evidence="2">
    <location>
        <begin position="808"/>
        <end position="910"/>
    </location>
</feature>
<feature type="compositionally biased region" description="Basic and acidic residues" evidence="2">
    <location>
        <begin position="1113"/>
        <end position="1125"/>
    </location>
</feature>
<dbReference type="Gene3D" id="1.25.40.10">
    <property type="entry name" value="Tetratricopeptide repeat domain"/>
    <property type="match status" value="1"/>
</dbReference>